<accession>A0ABN2B6J2</accession>
<dbReference type="InterPro" id="IPR038354">
    <property type="entry name" value="VKOR_sf"/>
</dbReference>
<evidence type="ECO:0000256" key="3">
    <source>
        <dbReference type="ARBA" id="ARBA00022692"/>
    </source>
</evidence>
<keyword evidence="3 10" id="KW-0812">Transmembrane</keyword>
<keyword evidence="7 10" id="KW-0472">Membrane</keyword>
<comment type="subcellular location">
    <subcellularLocation>
        <location evidence="1">Membrane</location>
        <topology evidence="1">Multi-pass membrane protein</topology>
    </subcellularLocation>
</comment>
<keyword evidence="4" id="KW-0874">Quinone</keyword>
<dbReference type="Gene3D" id="1.20.1440.130">
    <property type="entry name" value="VKOR domain"/>
    <property type="match status" value="1"/>
</dbReference>
<evidence type="ECO:0000256" key="4">
    <source>
        <dbReference type="ARBA" id="ARBA00022719"/>
    </source>
</evidence>
<organism evidence="12 13">
    <name type="scientific">Dermacoccus barathri</name>
    <dbReference type="NCBI Taxonomy" id="322601"/>
    <lineage>
        <taxon>Bacteria</taxon>
        <taxon>Bacillati</taxon>
        <taxon>Actinomycetota</taxon>
        <taxon>Actinomycetes</taxon>
        <taxon>Micrococcales</taxon>
        <taxon>Dermacoccaceae</taxon>
        <taxon>Dermacoccus</taxon>
    </lineage>
</organism>
<evidence type="ECO:0000256" key="9">
    <source>
        <dbReference type="ARBA" id="ARBA00023284"/>
    </source>
</evidence>
<evidence type="ECO:0000256" key="7">
    <source>
        <dbReference type="ARBA" id="ARBA00023136"/>
    </source>
</evidence>
<evidence type="ECO:0000256" key="1">
    <source>
        <dbReference type="ARBA" id="ARBA00004141"/>
    </source>
</evidence>
<dbReference type="InterPro" id="IPR012932">
    <property type="entry name" value="VKOR"/>
</dbReference>
<sequence>MSSSAGERRQSIALVGLSAVGLVCSVILLMEKLALLADPEHVPSCSINPVVACGSVITSWQASVVADLPNPVLGIVGFSIVMTAGALGAGGLHFSRWVWVGLLAGVLVGFAFVHWLIWQSLTVIGALCPYCMVVWVVMLALVTVAVRAGASEGAVPAAVSRWAPSAAVMWLALLVLAIFLRFQDYWLTLV</sequence>
<evidence type="ECO:0000259" key="11">
    <source>
        <dbReference type="SMART" id="SM00756"/>
    </source>
</evidence>
<evidence type="ECO:0000256" key="2">
    <source>
        <dbReference type="ARBA" id="ARBA00006214"/>
    </source>
</evidence>
<feature type="domain" description="Vitamin K epoxide reductase" evidence="11">
    <location>
        <begin position="7"/>
        <end position="149"/>
    </location>
</feature>
<keyword evidence="9" id="KW-0676">Redox-active center</keyword>
<comment type="similarity">
    <text evidence="2">Belongs to the VKOR family.</text>
</comment>
<dbReference type="Proteomes" id="UP001501288">
    <property type="component" value="Unassembled WGS sequence"/>
</dbReference>
<evidence type="ECO:0000256" key="8">
    <source>
        <dbReference type="ARBA" id="ARBA00023157"/>
    </source>
</evidence>
<dbReference type="EMBL" id="BAAANV010000014">
    <property type="protein sequence ID" value="GAA1533419.1"/>
    <property type="molecule type" value="Genomic_DNA"/>
</dbReference>
<gene>
    <name evidence="12" type="ORF">GCM10009762_04450</name>
</gene>
<protein>
    <submittedName>
        <fullName evidence="12">Vitamin K epoxide reductase family protein</fullName>
    </submittedName>
</protein>
<keyword evidence="6" id="KW-0560">Oxidoreductase</keyword>
<feature type="transmembrane region" description="Helical" evidence="10">
    <location>
        <begin position="12"/>
        <end position="30"/>
    </location>
</feature>
<feature type="transmembrane region" description="Helical" evidence="10">
    <location>
        <begin position="72"/>
        <end position="90"/>
    </location>
</feature>
<evidence type="ECO:0000256" key="5">
    <source>
        <dbReference type="ARBA" id="ARBA00022989"/>
    </source>
</evidence>
<dbReference type="Pfam" id="PF07884">
    <property type="entry name" value="VKOR"/>
    <property type="match status" value="1"/>
</dbReference>
<name>A0ABN2B6J2_9MICO</name>
<dbReference type="RefSeq" id="WP_047312425.1">
    <property type="nucleotide sequence ID" value="NZ_BAAANV010000014.1"/>
</dbReference>
<feature type="transmembrane region" description="Helical" evidence="10">
    <location>
        <begin position="162"/>
        <end position="182"/>
    </location>
</feature>
<comment type="caution">
    <text evidence="12">The sequence shown here is derived from an EMBL/GenBank/DDBJ whole genome shotgun (WGS) entry which is preliminary data.</text>
</comment>
<feature type="transmembrane region" description="Helical" evidence="10">
    <location>
        <begin position="123"/>
        <end position="150"/>
    </location>
</feature>
<evidence type="ECO:0000313" key="12">
    <source>
        <dbReference type="EMBL" id="GAA1533419.1"/>
    </source>
</evidence>
<evidence type="ECO:0000256" key="10">
    <source>
        <dbReference type="SAM" id="Phobius"/>
    </source>
</evidence>
<evidence type="ECO:0000256" key="6">
    <source>
        <dbReference type="ARBA" id="ARBA00023002"/>
    </source>
</evidence>
<proteinExistence type="inferred from homology"/>
<dbReference type="InterPro" id="IPR041714">
    <property type="entry name" value="VKOR_Actinobacteria"/>
</dbReference>
<keyword evidence="8" id="KW-1015">Disulfide bond</keyword>
<evidence type="ECO:0000313" key="13">
    <source>
        <dbReference type="Proteomes" id="UP001501288"/>
    </source>
</evidence>
<feature type="transmembrane region" description="Helical" evidence="10">
    <location>
        <begin position="97"/>
        <end position="117"/>
    </location>
</feature>
<dbReference type="SMART" id="SM00756">
    <property type="entry name" value="VKc"/>
    <property type="match status" value="1"/>
</dbReference>
<reference evidence="12 13" key="1">
    <citation type="journal article" date="2019" name="Int. J. Syst. Evol. Microbiol.">
        <title>The Global Catalogue of Microorganisms (GCM) 10K type strain sequencing project: providing services to taxonomists for standard genome sequencing and annotation.</title>
        <authorList>
            <consortium name="The Broad Institute Genomics Platform"/>
            <consortium name="The Broad Institute Genome Sequencing Center for Infectious Disease"/>
            <person name="Wu L."/>
            <person name="Ma J."/>
        </authorList>
    </citation>
    <scope>NUCLEOTIDE SEQUENCE [LARGE SCALE GENOMIC DNA]</scope>
    <source>
        <strain evidence="12 13">JCM 14588</strain>
    </source>
</reference>
<keyword evidence="13" id="KW-1185">Reference proteome</keyword>
<dbReference type="CDD" id="cd12922">
    <property type="entry name" value="VKOR_5"/>
    <property type="match status" value="1"/>
</dbReference>
<keyword evidence="5 10" id="KW-1133">Transmembrane helix</keyword>